<organism evidence="1 2">
    <name type="scientific">Microbacterium foliorum</name>
    <dbReference type="NCBI Taxonomy" id="104336"/>
    <lineage>
        <taxon>Bacteria</taxon>
        <taxon>Bacillati</taxon>
        <taxon>Actinomycetota</taxon>
        <taxon>Actinomycetes</taxon>
        <taxon>Micrococcales</taxon>
        <taxon>Microbacteriaceae</taxon>
        <taxon>Microbacterium</taxon>
    </lineage>
</organism>
<dbReference type="Proteomes" id="UP001249291">
    <property type="component" value="Unassembled WGS sequence"/>
</dbReference>
<reference evidence="1 2" key="1">
    <citation type="submission" date="2023-08" db="EMBL/GenBank/DDBJ databases">
        <title>Functional and genomic diversity of the sorghum phyllosphere microbiome.</title>
        <authorList>
            <person name="Shade A."/>
        </authorList>
    </citation>
    <scope>NUCLEOTIDE SEQUENCE [LARGE SCALE GENOMIC DNA]</scope>
    <source>
        <strain evidence="1 2">SORGH_AS_0445</strain>
    </source>
</reference>
<accession>A0ABU1HPY2</accession>
<keyword evidence="2" id="KW-1185">Reference proteome</keyword>
<gene>
    <name evidence="1" type="ORF">QE375_000948</name>
</gene>
<evidence type="ECO:0000313" key="2">
    <source>
        <dbReference type="Proteomes" id="UP001249291"/>
    </source>
</evidence>
<evidence type="ECO:0000313" key="1">
    <source>
        <dbReference type="EMBL" id="MDR6141394.1"/>
    </source>
</evidence>
<sequence>MPRRLSPDVMLSITLDAICSRNRYTTDPAPVVAELYATAGDRLDILTESVGTWVGFFEDAEILTLCTALREIPGLEPWITVGTGRRSLPHHSTPPLGIRHGVR</sequence>
<proteinExistence type="predicted"/>
<name>A0ABU1HPY2_9MICO</name>
<protein>
    <submittedName>
        <fullName evidence="1">Uncharacterized protein</fullName>
    </submittedName>
</protein>
<dbReference type="RefSeq" id="WP_309688222.1">
    <property type="nucleotide sequence ID" value="NZ_JAVIZQ010000001.1"/>
</dbReference>
<dbReference type="EMBL" id="JAVIZQ010000001">
    <property type="protein sequence ID" value="MDR6141394.1"/>
    <property type="molecule type" value="Genomic_DNA"/>
</dbReference>
<comment type="caution">
    <text evidence="1">The sequence shown here is derived from an EMBL/GenBank/DDBJ whole genome shotgun (WGS) entry which is preliminary data.</text>
</comment>